<dbReference type="PANTHER" id="PTHR48081">
    <property type="entry name" value="AB HYDROLASE SUPERFAMILY PROTEIN C4A8.06C"/>
    <property type="match status" value="1"/>
</dbReference>
<reference evidence="5" key="1">
    <citation type="submission" date="2016-02" db="EMBL/GenBank/DDBJ databases">
        <title>Draft genome sequence of Microdochium bolleyi, a fungal endophyte of beachgrass.</title>
        <authorList>
            <consortium name="DOE Joint Genome Institute"/>
            <person name="David A.S."/>
            <person name="May G."/>
            <person name="Haridas S."/>
            <person name="Lim J."/>
            <person name="Wang M."/>
            <person name="Labutti K."/>
            <person name="Lipzen A."/>
            <person name="Barry K."/>
            <person name="Grigoriev I.V."/>
        </authorList>
    </citation>
    <scope>NUCLEOTIDE SEQUENCE [LARGE SCALE GENOMIC DNA]</scope>
    <source>
        <strain evidence="5">J235TASD1</strain>
    </source>
</reference>
<gene>
    <name evidence="4" type="ORF">Micbo1qcDRAFT_237017</name>
</gene>
<dbReference type="SUPFAM" id="SSF53474">
    <property type="entry name" value="alpha/beta-Hydrolases"/>
    <property type="match status" value="1"/>
</dbReference>
<protein>
    <submittedName>
        <fullName evidence="4">Acetyl-hydrolase-like protein</fullName>
    </submittedName>
</protein>
<dbReference type="OrthoDB" id="5354320at2759"/>
<evidence type="ECO:0000256" key="1">
    <source>
        <dbReference type="ARBA" id="ARBA00010515"/>
    </source>
</evidence>
<sequence length="478" mass="53455">METNNLRLALQLIPKLPLLFRVVLANILGLSESSKYLDVRSDAILSVLRSMLTRSTPRPIGKVQAMTLKDPGIKGRIWVSKVAADVPPETDVRDALMAAVEAMKDPRSAGEPLRSPSLDPVEAEWTGYRAAAGPDDQLPMISETEKYHEMMRECKRKSTVLYFHGGAYYLCDPSTHRSSNKKLAKLTGGRVYSVRYRLAPQNPFPAAVLDALVSYLTLLYPPPGAVHEPVSPSDIVFAGDSAGGNLSLALLQTVLELRRQNRQITWFGEQREVPLPGGVAVNSPWLCIVQSMPSWDRNSRWDYLPPARMLESKQPPPDDAWPANPPRRHLYVDDAYLLHPLVSLQMNATWKESPPIYICTGWECLADEDRYLASKLRRDGVQVVLEEYEAMPHVFAVLLAHLREAKRCMEGWSKFIVDVTEAPEKIQSSFTTIRAKTLEEVAIDVEKLTPYSDSDVQDLAHERLGRNAPPVSEALAKL</sequence>
<dbReference type="InterPro" id="IPR002168">
    <property type="entry name" value="Lipase_GDXG_HIS_AS"/>
</dbReference>
<dbReference type="Proteomes" id="UP000070501">
    <property type="component" value="Unassembled WGS sequence"/>
</dbReference>
<dbReference type="InterPro" id="IPR013094">
    <property type="entry name" value="AB_hydrolase_3"/>
</dbReference>
<dbReference type="InterPro" id="IPR050300">
    <property type="entry name" value="GDXG_lipolytic_enzyme"/>
</dbReference>
<proteinExistence type="inferred from homology"/>
<dbReference type="AlphaFoldDB" id="A0A136IMW0"/>
<dbReference type="STRING" id="196109.A0A136IMW0"/>
<dbReference type="PROSITE" id="PS01173">
    <property type="entry name" value="LIPASE_GDXG_HIS"/>
    <property type="match status" value="1"/>
</dbReference>
<dbReference type="Pfam" id="PF07859">
    <property type="entry name" value="Abhydrolase_3"/>
    <property type="match status" value="1"/>
</dbReference>
<dbReference type="PANTHER" id="PTHR48081:SF25">
    <property type="entry name" value="PUTATIVE (AFU_ORTHOLOGUE AFUA_3G11560)-RELATED"/>
    <property type="match status" value="1"/>
</dbReference>
<evidence type="ECO:0000313" key="5">
    <source>
        <dbReference type="Proteomes" id="UP000070501"/>
    </source>
</evidence>
<dbReference type="Gene3D" id="3.40.50.1820">
    <property type="entry name" value="alpha/beta hydrolase"/>
    <property type="match status" value="1"/>
</dbReference>
<dbReference type="EMBL" id="KQ964269">
    <property type="protein sequence ID" value="KXJ86296.1"/>
    <property type="molecule type" value="Genomic_DNA"/>
</dbReference>
<comment type="similarity">
    <text evidence="1">Belongs to the 'GDXG' lipolytic enzyme family.</text>
</comment>
<dbReference type="InParanoid" id="A0A136IMW0"/>
<evidence type="ECO:0000313" key="4">
    <source>
        <dbReference type="EMBL" id="KXJ86296.1"/>
    </source>
</evidence>
<evidence type="ECO:0000259" key="3">
    <source>
        <dbReference type="Pfam" id="PF07859"/>
    </source>
</evidence>
<evidence type="ECO:0000256" key="2">
    <source>
        <dbReference type="ARBA" id="ARBA00022801"/>
    </source>
</evidence>
<accession>A0A136IMW0</accession>
<organism evidence="4 5">
    <name type="scientific">Microdochium bolleyi</name>
    <dbReference type="NCBI Taxonomy" id="196109"/>
    <lineage>
        <taxon>Eukaryota</taxon>
        <taxon>Fungi</taxon>
        <taxon>Dikarya</taxon>
        <taxon>Ascomycota</taxon>
        <taxon>Pezizomycotina</taxon>
        <taxon>Sordariomycetes</taxon>
        <taxon>Xylariomycetidae</taxon>
        <taxon>Xylariales</taxon>
        <taxon>Microdochiaceae</taxon>
        <taxon>Microdochium</taxon>
    </lineage>
</organism>
<keyword evidence="5" id="KW-1185">Reference proteome</keyword>
<dbReference type="InterPro" id="IPR029058">
    <property type="entry name" value="AB_hydrolase_fold"/>
</dbReference>
<dbReference type="GO" id="GO:0016787">
    <property type="term" value="F:hydrolase activity"/>
    <property type="evidence" value="ECO:0007669"/>
    <property type="project" value="UniProtKB-KW"/>
</dbReference>
<name>A0A136IMW0_9PEZI</name>
<keyword evidence="2 4" id="KW-0378">Hydrolase</keyword>
<feature type="domain" description="Alpha/beta hydrolase fold-3" evidence="3">
    <location>
        <begin position="160"/>
        <end position="396"/>
    </location>
</feature>